<dbReference type="HAMAP" id="MF_01148">
    <property type="entry name" value="Lnt"/>
    <property type="match status" value="1"/>
</dbReference>
<organism evidence="11 12">
    <name type="scientific">Candidatus Doolittlea endobia</name>
    <dbReference type="NCBI Taxonomy" id="1778262"/>
    <lineage>
        <taxon>Bacteria</taxon>
        <taxon>Pseudomonadati</taxon>
        <taxon>Pseudomonadota</taxon>
        <taxon>Gammaproteobacteria</taxon>
        <taxon>Enterobacterales</taxon>
        <taxon>Enterobacteriaceae</taxon>
        <taxon>Candidatus Doolittlea</taxon>
    </lineage>
</organism>
<dbReference type="InterPro" id="IPR003010">
    <property type="entry name" value="C-N_Hydrolase"/>
</dbReference>
<dbReference type="STRING" id="1778262.MHIR_DE00438"/>
<keyword evidence="6 9" id="KW-1133">Transmembrane helix</keyword>
<keyword evidence="4 9" id="KW-0808">Transferase</keyword>
<reference evidence="12" key="1">
    <citation type="submission" date="2016-01" db="EMBL/GenBank/DDBJ databases">
        <authorList>
            <person name="Husnik F."/>
        </authorList>
    </citation>
    <scope>NUCLEOTIDE SEQUENCE [LARGE SCALE GENOMIC DNA]</scope>
</reference>
<feature type="transmembrane region" description="Helical" evidence="9">
    <location>
        <begin position="12"/>
        <end position="31"/>
    </location>
</feature>
<name>A0A143WSZ8_9ENTR</name>
<sequence>MTIILLSICYRFRALLALITGACGTLAFSPYDFWPAGIVSLGGLLAVTLHCNTWWQVGRLGFIWGFGLFGTGINWLYVSIAQFGGLPSLVNVALVVVLITYLALYPMLFSVFLAKLWPRTNLWRLSLGSPVLWSVTEFLRGWVLTGFPWLGFGYSQIDGPLKGIAPLFGVQGITFMLMMISGVAVYGLARRRLLPAVAALALLLLPCLLPHSLYWYQPQPERAINVALVQGNITQSMKWETNQVAPTLDIYSQLTLSTLNEAQMVIWPESAIPDNEIAQNAFLTRFDEQLRRRHTRLITGIIDARPTLHSYDYYNSIIVLGEPTPYRYLSKNRYNKHHLVPFGETVPLASLLRPLAPLFNLPMSSLNQGNYLQPQLQVAGMKLTAIICYEIILGSQVRDNFLPDTDFLLTVSNDAWFGHSIGPWQHFQMARMRALELGRPLLRSTNNGITAVINADGTPQAQLPQFTRDVLNIRVTPTKGMTPYARTGSWPLWIVTPLVGLIALVFDRRRGI</sequence>
<evidence type="ECO:0000256" key="4">
    <source>
        <dbReference type="ARBA" id="ARBA00022679"/>
    </source>
</evidence>
<dbReference type="KEGG" id="den:MHIR_DE00438"/>
<dbReference type="UniPathway" id="UPA00666"/>
<evidence type="ECO:0000256" key="8">
    <source>
        <dbReference type="ARBA" id="ARBA00023315"/>
    </source>
</evidence>
<keyword evidence="7 9" id="KW-0472">Membrane</keyword>
<keyword evidence="11" id="KW-0449">Lipoprotein</keyword>
<evidence type="ECO:0000256" key="1">
    <source>
        <dbReference type="ARBA" id="ARBA00004651"/>
    </source>
</evidence>
<evidence type="ECO:0000313" key="12">
    <source>
        <dbReference type="Proteomes" id="UP000095322"/>
    </source>
</evidence>
<comment type="pathway">
    <text evidence="9">Protein modification; lipoprotein biosynthesis (N-acyl transfer).</text>
</comment>
<dbReference type="PROSITE" id="PS50263">
    <property type="entry name" value="CN_HYDROLASE"/>
    <property type="match status" value="1"/>
</dbReference>
<dbReference type="InterPro" id="IPR045378">
    <property type="entry name" value="LNT_N"/>
</dbReference>
<keyword evidence="5 9" id="KW-0812">Transmembrane</keyword>
<keyword evidence="12" id="KW-1185">Reference proteome</keyword>
<feature type="transmembrane region" description="Helical" evidence="9">
    <location>
        <begin position="138"/>
        <end position="157"/>
    </location>
</feature>
<feature type="transmembrane region" description="Helical" evidence="9">
    <location>
        <begin position="163"/>
        <end position="186"/>
    </location>
</feature>
<comment type="subcellular location">
    <subcellularLocation>
        <location evidence="1 9">Cell membrane</location>
        <topology evidence="1 9">Multi-pass membrane protein</topology>
    </subcellularLocation>
</comment>
<evidence type="ECO:0000256" key="2">
    <source>
        <dbReference type="ARBA" id="ARBA00010065"/>
    </source>
</evidence>
<keyword evidence="8 9" id="KW-0012">Acyltransferase</keyword>
<evidence type="ECO:0000256" key="5">
    <source>
        <dbReference type="ARBA" id="ARBA00022692"/>
    </source>
</evidence>
<feature type="transmembrane region" description="Helical" evidence="9">
    <location>
        <begin position="62"/>
        <end position="80"/>
    </location>
</feature>
<dbReference type="EC" id="2.3.1.269" evidence="9"/>
<evidence type="ECO:0000256" key="6">
    <source>
        <dbReference type="ARBA" id="ARBA00022989"/>
    </source>
</evidence>
<evidence type="ECO:0000256" key="3">
    <source>
        <dbReference type="ARBA" id="ARBA00022475"/>
    </source>
</evidence>
<feature type="transmembrane region" description="Helical" evidence="9">
    <location>
        <begin position="193"/>
        <end position="216"/>
    </location>
</feature>
<evidence type="ECO:0000259" key="10">
    <source>
        <dbReference type="PROSITE" id="PS50263"/>
    </source>
</evidence>
<dbReference type="NCBIfam" id="TIGR00546">
    <property type="entry name" value="lnt"/>
    <property type="match status" value="1"/>
</dbReference>
<dbReference type="InterPro" id="IPR036526">
    <property type="entry name" value="C-N_Hydrolase_sf"/>
</dbReference>
<keyword evidence="3 9" id="KW-1003">Cell membrane</keyword>
<dbReference type="SUPFAM" id="SSF56317">
    <property type="entry name" value="Carbon-nitrogen hydrolase"/>
    <property type="match status" value="1"/>
</dbReference>
<dbReference type="PANTHER" id="PTHR38686:SF1">
    <property type="entry name" value="APOLIPOPROTEIN N-ACYLTRANSFERASE"/>
    <property type="match status" value="1"/>
</dbReference>
<dbReference type="PANTHER" id="PTHR38686">
    <property type="entry name" value="APOLIPOPROTEIN N-ACYLTRANSFERASE"/>
    <property type="match status" value="1"/>
</dbReference>
<dbReference type="OrthoDB" id="9804277at2"/>
<feature type="transmembrane region" description="Helical" evidence="9">
    <location>
        <begin position="92"/>
        <end position="117"/>
    </location>
</feature>
<dbReference type="GO" id="GO:0016410">
    <property type="term" value="F:N-acyltransferase activity"/>
    <property type="evidence" value="ECO:0007669"/>
    <property type="project" value="UniProtKB-UniRule"/>
</dbReference>
<protein>
    <recommendedName>
        <fullName evidence="9">Apolipoprotein N-acyltransferase</fullName>
        <shortName evidence="9">ALP N-acyltransferase</shortName>
        <ecNumber evidence="9">2.3.1.269</ecNumber>
    </recommendedName>
</protein>
<evidence type="ECO:0000256" key="9">
    <source>
        <dbReference type="HAMAP-Rule" id="MF_01148"/>
    </source>
</evidence>
<comment type="similarity">
    <text evidence="2 9">Belongs to the CN hydrolase family. Apolipoprotein N-acyltransferase subfamily.</text>
</comment>
<proteinExistence type="inferred from homology"/>
<dbReference type="EMBL" id="LN999833">
    <property type="protein sequence ID" value="CUX96711.1"/>
    <property type="molecule type" value="Genomic_DNA"/>
</dbReference>
<gene>
    <name evidence="9 11" type="primary">lnt</name>
    <name evidence="11" type="ORF">MHIR_DE00438</name>
</gene>
<dbReference type="Pfam" id="PF00795">
    <property type="entry name" value="CN_hydrolase"/>
    <property type="match status" value="1"/>
</dbReference>
<dbReference type="GO" id="GO:0042158">
    <property type="term" value="P:lipoprotein biosynthetic process"/>
    <property type="evidence" value="ECO:0007669"/>
    <property type="project" value="UniProtKB-UniRule"/>
</dbReference>
<dbReference type="PATRIC" id="fig|1778262.3.peg.799"/>
<dbReference type="CDD" id="cd07571">
    <property type="entry name" value="ALP_N-acyl_transferase"/>
    <property type="match status" value="1"/>
</dbReference>
<feature type="domain" description="CN hydrolase" evidence="10">
    <location>
        <begin position="229"/>
        <end position="477"/>
    </location>
</feature>
<dbReference type="InterPro" id="IPR004563">
    <property type="entry name" value="Apolipo_AcylTrfase"/>
</dbReference>
<evidence type="ECO:0000256" key="7">
    <source>
        <dbReference type="ARBA" id="ARBA00023136"/>
    </source>
</evidence>
<dbReference type="AlphaFoldDB" id="A0A143WSZ8"/>
<feature type="transmembrane region" description="Helical" evidence="9">
    <location>
        <begin position="490"/>
        <end position="506"/>
    </location>
</feature>
<accession>A0A143WSZ8</accession>
<dbReference type="GO" id="GO:0005886">
    <property type="term" value="C:plasma membrane"/>
    <property type="evidence" value="ECO:0007669"/>
    <property type="project" value="UniProtKB-SubCell"/>
</dbReference>
<dbReference type="Proteomes" id="UP000095322">
    <property type="component" value="Chromosome I"/>
</dbReference>
<dbReference type="RefSeq" id="WP_067565947.1">
    <property type="nucleotide sequence ID" value="NZ_LN999833.1"/>
</dbReference>
<dbReference type="Gene3D" id="3.60.110.10">
    <property type="entry name" value="Carbon-nitrogen hydrolase"/>
    <property type="match status" value="1"/>
</dbReference>
<feature type="transmembrane region" description="Helical" evidence="9">
    <location>
        <begin position="37"/>
        <end position="55"/>
    </location>
</feature>
<evidence type="ECO:0000313" key="11">
    <source>
        <dbReference type="EMBL" id="CUX96711.1"/>
    </source>
</evidence>
<dbReference type="Pfam" id="PF20154">
    <property type="entry name" value="LNT_N"/>
    <property type="match status" value="1"/>
</dbReference>
<comment type="function">
    <text evidence="9">Catalyzes the phospholipid dependent N-acylation of the N-terminal cysteine of apolipoprotein, the last step in lipoprotein maturation.</text>
</comment>
<comment type="catalytic activity">
    <reaction evidence="9">
        <text>N-terminal S-1,2-diacyl-sn-glyceryl-L-cysteinyl-[lipoprotein] + a glycerophospholipid = N-acyl-S-1,2-diacyl-sn-glyceryl-L-cysteinyl-[lipoprotein] + a 2-acyl-sn-glycero-3-phospholipid + H(+)</text>
        <dbReference type="Rhea" id="RHEA:48228"/>
        <dbReference type="Rhea" id="RHEA-COMP:14681"/>
        <dbReference type="Rhea" id="RHEA-COMP:14684"/>
        <dbReference type="ChEBI" id="CHEBI:15378"/>
        <dbReference type="ChEBI" id="CHEBI:136912"/>
        <dbReference type="ChEBI" id="CHEBI:140656"/>
        <dbReference type="ChEBI" id="CHEBI:140657"/>
        <dbReference type="ChEBI" id="CHEBI:140660"/>
        <dbReference type="EC" id="2.3.1.269"/>
    </reaction>
</comment>